<feature type="transmembrane region" description="Helical" evidence="1">
    <location>
        <begin position="291"/>
        <end position="309"/>
    </location>
</feature>
<feature type="transmembrane region" description="Helical" evidence="1">
    <location>
        <begin position="122"/>
        <end position="143"/>
    </location>
</feature>
<feature type="transmembrane region" description="Helical" evidence="1">
    <location>
        <begin position="97"/>
        <end position="116"/>
    </location>
</feature>
<feature type="transmembrane region" description="Helical" evidence="1">
    <location>
        <begin position="240"/>
        <end position="260"/>
    </location>
</feature>
<dbReference type="RefSeq" id="WP_107864577.1">
    <property type="nucleotide sequence ID" value="NZ_QAON01000002.1"/>
</dbReference>
<keyword evidence="1" id="KW-0812">Transmembrane</keyword>
<proteinExistence type="predicted"/>
<feature type="transmembrane region" description="Helical" evidence="1">
    <location>
        <begin position="150"/>
        <end position="168"/>
    </location>
</feature>
<evidence type="ECO:0000313" key="2">
    <source>
        <dbReference type="EMBL" id="PTQ90733.1"/>
    </source>
</evidence>
<organism evidence="2 3">
    <name type="scientific">Agitococcus lubricus</name>
    <dbReference type="NCBI Taxonomy" id="1077255"/>
    <lineage>
        <taxon>Bacteria</taxon>
        <taxon>Pseudomonadati</taxon>
        <taxon>Pseudomonadota</taxon>
        <taxon>Gammaproteobacteria</taxon>
        <taxon>Moraxellales</taxon>
        <taxon>Moraxellaceae</taxon>
        <taxon>Agitococcus</taxon>
    </lineage>
</organism>
<keyword evidence="1" id="KW-1133">Transmembrane helix</keyword>
<gene>
    <name evidence="2" type="ORF">C8N29_102133</name>
</gene>
<feature type="transmembrane region" description="Helical" evidence="1">
    <location>
        <begin position="42"/>
        <end position="64"/>
    </location>
</feature>
<evidence type="ECO:0000313" key="3">
    <source>
        <dbReference type="Proteomes" id="UP000244223"/>
    </source>
</evidence>
<protein>
    <recommendedName>
        <fullName evidence="4">Membrane protein DUF2157</fullName>
    </recommendedName>
</protein>
<keyword evidence="1" id="KW-0472">Membrane</keyword>
<dbReference type="OrthoDB" id="9770600at2"/>
<dbReference type="EMBL" id="QAON01000002">
    <property type="protein sequence ID" value="PTQ90733.1"/>
    <property type="molecule type" value="Genomic_DNA"/>
</dbReference>
<evidence type="ECO:0008006" key="4">
    <source>
        <dbReference type="Google" id="ProtNLM"/>
    </source>
</evidence>
<feature type="transmembrane region" description="Helical" evidence="1">
    <location>
        <begin position="211"/>
        <end position="234"/>
    </location>
</feature>
<feature type="transmembrane region" description="Helical" evidence="1">
    <location>
        <begin position="267"/>
        <end position="285"/>
    </location>
</feature>
<evidence type="ECO:0000256" key="1">
    <source>
        <dbReference type="SAM" id="Phobius"/>
    </source>
</evidence>
<keyword evidence="3" id="KW-1185">Reference proteome</keyword>
<dbReference type="AlphaFoldDB" id="A0A2T5J2J0"/>
<sequence>MYNDEDLDAAVAAKVLSTESVQAFRQFITRQRQSQLNDEEHFRLLSGFNDIFVAIAAMLFVGSMSWLGNLITPLMGASFMLISSWLLAESFVRKRRLALPAIVLLVSFIGGVFWLSNSLLAYVIPYPSVLLLAAVVTLLASYLHWRRFQVPITVATAVAFVLLAIISFMTEEPSLKPFLIPLFFLGGISSFIYAMWWDSQDRYRQTRKSDVAFWLHLLAAPLIVHPIFTLIGIFDKNSGLLEISLVLLLYGVLGLISLAVDRRALMLSALLYVLYALTRILKLYGGLDMSFAIASVSIGGLLLVLSIFWHQTRSAVVQRLPLRYQQRLPALQ</sequence>
<name>A0A2T5J2J0_9GAMM</name>
<comment type="caution">
    <text evidence="2">The sequence shown here is derived from an EMBL/GenBank/DDBJ whole genome shotgun (WGS) entry which is preliminary data.</text>
</comment>
<dbReference type="Proteomes" id="UP000244223">
    <property type="component" value="Unassembled WGS sequence"/>
</dbReference>
<reference evidence="2 3" key="1">
    <citation type="submission" date="2018-04" db="EMBL/GenBank/DDBJ databases">
        <title>Genomic Encyclopedia of Archaeal and Bacterial Type Strains, Phase II (KMG-II): from individual species to whole genera.</title>
        <authorList>
            <person name="Goeker M."/>
        </authorList>
    </citation>
    <scope>NUCLEOTIDE SEQUENCE [LARGE SCALE GENOMIC DNA]</scope>
    <source>
        <strain evidence="2 3">DSM 5822</strain>
    </source>
</reference>
<feature type="transmembrane region" description="Helical" evidence="1">
    <location>
        <begin position="70"/>
        <end position="88"/>
    </location>
</feature>
<accession>A0A2T5J2J0</accession>
<feature type="transmembrane region" description="Helical" evidence="1">
    <location>
        <begin position="180"/>
        <end position="199"/>
    </location>
</feature>